<protein>
    <submittedName>
        <fullName evidence="3">Uncharacterized protein</fullName>
    </submittedName>
</protein>
<dbReference type="SUPFAM" id="SSF52980">
    <property type="entry name" value="Restriction endonuclease-like"/>
    <property type="match status" value="1"/>
</dbReference>
<dbReference type="Gene3D" id="3.40.960.10">
    <property type="entry name" value="VSR Endonuclease"/>
    <property type="match status" value="1"/>
</dbReference>
<name>A0A6M3M3M8_9ZZZZ</name>
<gene>
    <name evidence="2" type="ORF">MM171A01238_0002</name>
    <name evidence="3" type="ORF">MM171B01370_0002</name>
</gene>
<feature type="compositionally biased region" description="Basic and acidic residues" evidence="1">
    <location>
        <begin position="56"/>
        <end position="77"/>
    </location>
</feature>
<evidence type="ECO:0000256" key="1">
    <source>
        <dbReference type="SAM" id="MobiDB-lite"/>
    </source>
</evidence>
<feature type="region of interest" description="Disordered" evidence="1">
    <location>
        <begin position="37"/>
        <end position="86"/>
    </location>
</feature>
<dbReference type="EMBL" id="MT143773">
    <property type="protein sequence ID" value="QJB02297.1"/>
    <property type="molecule type" value="Genomic_DNA"/>
</dbReference>
<dbReference type="AlphaFoldDB" id="A0A6M3M3M8"/>
<evidence type="ECO:0000313" key="2">
    <source>
        <dbReference type="EMBL" id="QJA99234.1"/>
    </source>
</evidence>
<sequence length="294" mass="34628">MTKPGNRFIFTHHCKGLFAEVHGEQIAKGIKKMSDRDKINANIKRSESGKLAQNRPEVKENASRIQKEAQNRPEVQKKRSLSHKKNWEDASFREDIMEKRKNSGGYEKASKTKIEKWKDLEYRERYMACWLDPERKEEIITKRRNSGICESLSKSMIEKWRDPEFVLSQCTGRSLRPNKPEIVLLSLLKQLYPGEYKYTGDFSFMIGGKNPDFVNINGQKKCIELFGDYWHKGQDPKDREKIFAEYGWDTLVIWEHELRDIERVKFSIHRFHRKGIYVGSRKGEKIVINRDPGS</sequence>
<organism evidence="3">
    <name type="scientific">viral metagenome</name>
    <dbReference type="NCBI Taxonomy" id="1070528"/>
    <lineage>
        <taxon>unclassified sequences</taxon>
        <taxon>metagenomes</taxon>
        <taxon>organismal metagenomes</taxon>
    </lineage>
</organism>
<feature type="compositionally biased region" description="Basic and acidic residues" evidence="1">
    <location>
        <begin position="37"/>
        <end position="48"/>
    </location>
</feature>
<proteinExistence type="predicted"/>
<dbReference type="InterPro" id="IPR011335">
    <property type="entry name" value="Restrct_endonuc-II-like"/>
</dbReference>
<reference evidence="3" key="1">
    <citation type="submission" date="2020-03" db="EMBL/GenBank/DDBJ databases">
        <title>The deep terrestrial virosphere.</title>
        <authorList>
            <person name="Holmfeldt K."/>
            <person name="Nilsson E."/>
            <person name="Simone D."/>
            <person name="Lopez-Fernandez M."/>
            <person name="Wu X."/>
            <person name="de Brujin I."/>
            <person name="Lundin D."/>
            <person name="Andersson A."/>
            <person name="Bertilsson S."/>
            <person name="Dopson M."/>
        </authorList>
    </citation>
    <scope>NUCLEOTIDE SEQUENCE</scope>
    <source>
        <strain evidence="2">MM171A01238</strain>
        <strain evidence="3">MM171B01370</strain>
    </source>
</reference>
<accession>A0A6M3M3M8</accession>
<evidence type="ECO:0000313" key="3">
    <source>
        <dbReference type="EMBL" id="QJB02297.1"/>
    </source>
</evidence>
<dbReference type="EMBL" id="MT143637">
    <property type="protein sequence ID" value="QJA99234.1"/>
    <property type="molecule type" value="Genomic_DNA"/>
</dbReference>